<dbReference type="RefSeq" id="WP_367626832.1">
    <property type="nucleotide sequence ID" value="NZ_JBFNQD010000027.1"/>
</dbReference>
<evidence type="ECO:0000313" key="7">
    <source>
        <dbReference type="Proteomes" id="UP001555786"/>
    </source>
</evidence>
<dbReference type="PANTHER" id="PTHR30055">
    <property type="entry name" value="HTH-TYPE TRANSCRIPTIONAL REGULATOR RUTR"/>
    <property type="match status" value="1"/>
</dbReference>
<feature type="DNA-binding region" description="H-T-H motif" evidence="4">
    <location>
        <begin position="32"/>
        <end position="51"/>
    </location>
</feature>
<keyword evidence="7" id="KW-1185">Reference proteome</keyword>
<sequence length="207" mass="22120">MAKASARREELREKLIEAAEKTIVTQGHTALKARALAEEVGCALGAIYTVFPDLAALVLAVNARSFALLSAMLGREAEAAAAEGGSPRAIANRTLIALANGYLDFAAEHGGRWHALFDFRLPDGQDLPEDHLRQQDALFQHLEAPLAVLQPGLARDERALLARSLFSAAHGMVLLGLEGKLVQLPLPYLREQIALVVSAMGRGLEGG</sequence>
<reference evidence="6 7" key="1">
    <citation type="submission" date="2024-07" db="EMBL/GenBank/DDBJ databases">
        <title>Description of Labrys sedimenti sp. nov., isolated from a diclofenac-degrading enrichment culture.</title>
        <authorList>
            <person name="Tancsics A."/>
            <person name="Csepanyi A."/>
        </authorList>
    </citation>
    <scope>NUCLEOTIDE SEQUENCE [LARGE SCALE GENOMIC DNA]</scope>
    <source>
        <strain evidence="6 7">LMG 23578</strain>
    </source>
</reference>
<dbReference type="Gene3D" id="1.10.357.10">
    <property type="entry name" value="Tetracycline Repressor, domain 2"/>
    <property type="match status" value="1"/>
</dbReference>
<dbReference type="SUPFAM" id="SSF48498">
    <property type="entry name" value="Tetracyclin repressor-like, C-terminal domain"/>
    <property type="match status" value="1"/>
</dbReference>
<dbReference type="InterPro" id="IPR009057">
    <property type="entry name" value="Homeodomain-like_sf"/>
</dbReference>
<dbReference type="PROSITE" id="PS50977">
    <property type="entry name" value="HTH_TETR_2"/>
    <property type="match status" value="1"/>
</dbReference>
<organism evidence="6 7">
    <name type="scientific">Labrys neptuniae</name>
    <dbReference type="NCBI Taxonomy" id="376174"/>
    <lineage>
        <taxon>Bacteria</taxon>
        <taxon>Pseudomonadati</taxon>
        <taxon>Pseudomonadota</taxon>
        <taxon>Alphaproteobacteria</taxon>
        <taxon>Hyphomicrobiales</taxon>
        <taxon>Xanthobacteraceae</taxon>
        <taxon>Labrys</taxon>
    </lineage>
</organism>
<evidence type="ECO:0000256" key="2">
    <source>
        <dbReference type="ARBA" id="ARBA00023125"/>
    </source>
</evidence>
<protein>
    <submittedName>
        <fullName evidence="6">WHG domain-containing protein</fullName>
    </submittedName>
</protein>
<dbReference type="Proteomes" id="UP001555786">
    <property type="component" value="Unassembled WGS sequence"/>
</dbReference>
<dbReference type="InterPro" id="IPR001647">
    <property type="entry name" value="HTH_TetR"/>
</dbReference>
<evidence type="ECO:0000313" key="6">
    <source>
        <dbReference type="EMBL" id="MEW9310428.1"/>
    </source>
</evidence>
<gene>
    <name evidence="6" type="ORF">ABXS05_33120</name>
</gene>
<evidence type="ECO:0000256" key="1">
    <source>
        <dbReference type="ARBA" id="ARBA00023015"/>
    </source>
</evidence>
<dbReference type="InterPro" id="IPR050109">
    <property type="entry name" value="HTH-type_TetR-like_transc_reg"/>
</dbReference>
<feature type="domain" description="HTH tetR-type" evidence="5">
    <location>
        <begin position="9"/>
        <end position="69"/>
    </location>
</feature>
<dbReference type="SUPFAM" id="SSF46689">
    <property type="entry name" value="Homeodomain-like"/>
    <property type="match status" value="1"/>
</dbReference>
<dbReference type="InterPro" id="IPR036271">
    <property type="entry name" value="Tet_transcr_reg_TetR-rel_C_sf"/>
</dbReference>
<dbReference type="Pfam" id="PF13305">
    <property type="entry name" value="TetR_C_33"/>
    <property type="match status" value="1"/>
</dbReference>
<dbReference type="PANTHER" id="PTHR30055:SF234">
    <property type="entry name" value="HTH-TYPE TRANSCRIPTIONAL REGULATOR BETI"/>
    <property type="match status" value="1"/>
</dbReference>
<keyword evidence="1" id="KW-0805">Transcription regulation</keyword>
<proteinExistence type="predicted"/>
<evidence type="ECO:0000256" key="3">
    <source>
        <dbReference type="ARBA" id="ARBA00023163"/>
    </source>
</evidence>
<comment type="caution">
    <text evidence="6">The sequence shown here is derived from an EMBL/GenBank/DDBJ whole genome shotgun (WGS) entry which is preliminary data.</text>
</comment>
<evidence type="ECO:0000256" key="4">
    <source>
        <dbReference type="PROSITE-ProRule" id="PRU00335"/>
    </source>
</evidence>
<name>A0ABV3PXL8_9HYPH</name>
<dbReference type="EMBL" id="JBFNQD010000027">
    <property type="protein sequence ID" value="MEW9310428.1"/>
    <property type="molecule type" value="Genomic_DNA"/>
</dbReference>
<evidence type="ECO:0000259" key="5">
    <source>
        <dbReference type="PROSITE" id="PS50977"/>
    </source>
</evidence>
<dbReference type="InterPro" id="IPR025996">
    <property type="entry name" value="MT1864/Rv1816-like_C"/>
</dbReference>
<accession>A0ABV3PXL8</accession>
<keyword evidence="2 4" id="KW-0238">DNA-binding</keyword>
<keyword evidence="3" id="KW-0804">Transcription</keyword>